<dbReference type="Pfam" id="PF16141">
    <property type="entry name" value="GH18_BT1044-like"/>
    <property type="match status" value="1"/>
</dbReference>
<evidence type="ECO:0008006" key="3">
    <source>
        <dbReference type="Google" id="ProtNLM"/>
    </source>
</evidence>
<sequence length="347" mass="39003">MNFMNIKKISSMICLSAFVSLTSCDTDIESVGINEPTIEEQNPTMHTAYLQQLLQYKQQPHQVVFGWFDNADKQPASQGQLISAVPDSLDYIVLTHPDSLTANELKSMRSLRQEKGTRTLYEINFKQFVERYDALKQAFSEDPANKGKEFKLQLNTFLVDSIQYRLSLADRYGYDGVVMNFSAQLPLYMTPMEQDFYLALENDVLGIAKDWKERHSDKMLVLSGMPTFIKDKSVLKLASYIIIPAQSTTNAGALRYLINKAMADDVPTNKFVPMVDLYSLDKADVKTGYWGKTFAAIGAARVVAMASEGYQLAGLALGNINNDYYHAAFTYPVVRQAISIINPSVKK</sequence>
<dbReference type="OrthoDB" id="997126at2"/>
<proteinExistence type="predicted"/>
<gene>
    <name evidence="1" type="ORF">CJ231_09550</name>
</gene>
<dbReference type="InterPro" id="IPR032320">
    <property type="entry name" value="GH18_BT1044-like"/>
</dbReference>
<dbReference type="PROSITE" id="PS51257">
    <property type="entry name" value="PROKAR_LIPOPROTEIN"/>
    <property type="match status" value="1"/>
</dbReference>
<organism evidence="1 2">
    <name type="scientific">Hoylesella buccalis</name>
    <dbReference type="NCBI Taxonomy" id="28127"/>
    <lineage>
        <taxon>Bacteria</taxon>
        <taxon>Pseudomonadati</taxon>
        <taxon>Bacteroidota</taxon>
        <taxon>Bacteroidia</taxon>
        <taxon>Bacteroidales</taxon>
        <taxon>Prevotellaceae</taxon>
        <taxon>Hoylesella</taxon>
    </lineage>
</organism>
<protein>
    <recommendedName>
        <fullName evidence="3">Lipoprotein</fullName>
    </recommendedName>
</protein>
<comment type="caution">
    <text evidence="1">The sequence shown here is derived from an EMBL/GenBank/DDBJ whole genome shotgun (WGS) entry which is preliminary data.</text>
</comment>
<evidence type="ECO:0000313" key="1">
    <source>
        <dbReference type="EMBL" id="PMC23484.1"/>
    </source>
</evidence>
<reference evidence="1 2" key="1">
    <citation type="submission" date="2017-09" db="EMBL/GenBank/DDBJ databases">
        <title>Bacterial strain isolated from the female urinary microbiota.</title>
        <authorList>
            <person name="Thomas-White K."/>
            <person name="Kumar N."/>
            <person name="Forster S."/>
            <person name="Putonti C."/>
            <person name="Lawley T."/>
            <person name="Wolfe A.J."/>
        </authorList>
    </citation>
    <scope>NUCLEOTIDE SEQUENCE [LARGE SCALE GENOMIC DNA]</scope>
    <source>
        <strain evidence="1 2">UMB0536</strain>
    </source>
</reference>
<accession>A0A2N6QPE4</accession>
<evidence type="ECO:0000313" key="2">
    <source>
        <dbReference type="Proteomes" id="UP000235564"/>
    </source>
</evidence>
<name>A0A2N6QPE4_9BACT</name>
<dbReference type="EMBL" id="PNGJ01000008">
    <property type="protein sequence ID" value="PMC23484.1"/>
    <property type="molecule type" value="Genomic_DNA"/>
</dbReference>
<dbReference type="AlphaFoldDB" id="A0A2N6QPE4"/>
<dbReference type="Proteomes" id="UP000235564">
    <property type="component" value="Unassembled WGS sequence"/>
</dbReference>